<protein>
    <submittedName>
        <fullName evidence="2">Uncharacterized protein</fullName>
    </submittedName>
</protein>
<name>A0A397SL09_9GLOM</name>
<keyword evidence="3" id="KW-1185">Reference proteome</keyword>
<accession>A0A397SL09</accession>
<dbReference type="Proteomes" id="UP000265703">
    <property type="component" value="Unassembled WGS sequence"/>
</dbReference>
<evidence type="ECO:0000313" key="2">
    <source>
        <dbReference type="EMBL" id="RIA84667.1"/>
    </source>
</evidence>
<gene>
    <name evidence="2" type="ORF">C1645_831924</name>
</gene>
<evidence type="ECO:0000313" key="3">
    <source>
        <dbReference type="Proteomes" id="UP000265703"/>
    </source>
</evidence>
<keyword evidence="1" id="KW-0812">Transmembrane</keyword>
<dbReference type="AlphaFoldDB" id="A0A397SL09"/>
<feature type="transmembrane region" description="Helical" evidence="1">
    <location>
        <begin position="12"/>
        <end position="31"/>
    </location>
</feature>
<reference evidence="2 3" key="1">
    <citation type="submission" date="2018-06" db="EMBL/GenBank/DDBJ databases">
        <title>Comparative genomics reveals the genomic features of Rhizophagus irregularis, R. cerebriforme, R. diaphanum and Gigaspora rosea, and their symbiotic lifestyle signature.</title>
        <authorList>
            <person name="Morin E."/>
            <person name="San Clemente H."/>
            <person name="Chen E.C.H."/>
            <person name="De La Providencia I."/>
            <person name="Hainaut M."/>
            <person name="Kuo A."/>
            <person name="Kohler A."/>
            <person name="Murat C."/>
            <person name="Tang N."/>
            <person name="Roy S."/>
            <person name="Loubradou J."/>
            <person name="Henrissat B."/>
            <person name="Grigoriev I.V."/>
            <person name="Corradi N."/>
            <person name="Roux C."/>
            <person name="Martin F.M."/>
        </authorList>
    </citation>
    <scope>NUCLEOTIDE SEQUENCE [LARGE SCALE GENOMIC DNA]</scope>
    <source>
        <strain evidence="2 3">DAOM 227022</strain>
    </source>
</reference>
<keyword evidence="1" id="KW-0472">Membrane</keyword>
<organism evidence="2 3">
    <name type="scientific">Glomus cerebriforme</name>
    <dbReference type="NCBI Taxonomy" id="658196"/>
    <lineage>
        <taxon>Eukaryota</taxon>
        <taxon>Fungi</taxon>
        <taxon>Fungi incertae sedis</taxon>
        <taxon>Mucoromycota</taxon>
        <taxon>Glomeromycotina</taxon>
        <taxon>Glomeromycetes</taxon>
        <taxon>Glomerales</taxon>
        <taxon>Glomeraceae</taxon>
        <taxon>Glomus</taxon>
    </lineage>
</organism>
<dbReference type="EMBL" id="QKYT01000476">
    <property type="protein sequence ID" value="RIA84667.1"/>
    <property type="molecule type" value="Genomic_DNA"/>
</dbReference>
<comment type="caution">
    <text evidence="2">The sequence shown here is derived from an EMBL/GenBank/DDBJ whole genome shotgun (WGS) entry which is preliminary data.</text>
</comment>
<feature type="transmembrane region" description="Helical" evidence="1">
    <location>
        <begin position="37"/>
        <end position="59"/>
    </location>
</feature>
<keyword evidence="1" id="KW-1133">Transmembrane helix</keyword>
<dbReference type="OrthoDB" id="2307319at2759"/>
<proteinExistence type="predicted"/>
<evidence type="ECO:0000256" key="1">
    <source>
        <dbReference type="SAM" id="Phobius"/>
    </source>
</evidence>
<sequence>MCLQEVIRKIVSFISLLSPIEWFTWFSYFLILPMCSLLGWLALPFVVVAFIIANIFGAIQLYSRDELMNDTFGISNDNNIDEMFVSTRKALETIFPQNSEKDIEKYEEQLSKIDNFDPVLIISANQNWINQNTYAAYEQVMDAFATDSHTQNRRRDLNSRCIFHFPNLDELYTVRDNICAIHSNAFYDRNATVPQEPIGTAWILYNVAVRKSDFAQDTRFFTAL</sequence>